<evidence type="ECO:0000313" key="1">
    <source>
        <dbReference type="EMBL" id="MBZ9610797.1"/>
    </source>
</evidence>
<reference evidence="1 2" key="2">
    <citation type="submission" date="2021-08" db="EMBL/GenBank/DDBJ databases">
        <title>Rheinheimera aquimaris sp. nov., isolated from seawater of the East Sea in Korea.</title>
        <authorList>
            <person name="Kim K.H."/>
            <person name="Wenting R."/>
            <person name="Kim K.R."/>
            <person name="Jeon C.O."/>
        </authorList>
    </citation>
    <scope>NUCLEOTIDE SEQUENCE [LARGE SCALE GENOMIC DNA]</scope>
    <source>
        <strain evidence="1 2">MA-13</strain>
    </source>
</reference>
<evidence type="ECO:0000313" key="2">
    <source>
        <dbReference type="Proteomes" id="UP000663814"/>
    </source>
</evidence>
<name>A0ABS7X7M5_9GAMM</name>
<dbReference type="RefSeq" id="WP_205310620.1">
    <property type="nucleotide sequence ID" value="NZ_JAERPS020000001.1"/>
</dbReference>
<keyword evidence="2" id="KW-1185">Reference proteome</keyword>
<dbReference type="InterPro" id="IPR009279">
    <property type="entry name" value="Portal_Mu"/>
</dbReference>
<organism evidence="1 2">
    <name type="scientific">Rheinheimera maricola</name>
    <dbReference type="NCBI Taxonomy" id="2793282"/>
    <lineage>
        <taxon>Bacteria</taxon>
        <taxon>Pseudomonadati</taxon>
        <taxon>Pseudomonadota</taxon>
        <taxon>Gammaproteobacteria</taxon>
        <taxon>Chromatiales</taxon>
        <taxon>Chromatiaceae</taxon>
        <taxon>Rheinheimera</taxon>
    </lineage>
</organism>
<dbReference type="Pfam" id="PF06074">
    <property type="entry name" value="Portal_Mu"/>
    <property type="match status" value="1"/>
</dbReference>
<dbReference type="Proteomes" id="UP000663814">
    <property type="component" value="Unassembled WGS sequence"/>
</dbReference>
<dbReference type="EMBL" id="JAERPS020000001">
    <property type="protein sequence ID" value="MBZ9610797.1"/>
    <property type="molecule type" value="Genomic_DNA"/>
</dbReference>
<comment type="caution">
    <text evidence="1">The sequence shown here is derived from an EMBL/GenBank/DDBJ whole genome shotgun (WGS) entry which is preliminary data.</text>
</comment>
<protein>
    <submittedName>
        <fullName evidence="1">DUF935 domain-containing protein</fullName>
    </submittedName>
</protein>
<reference evidence="1 2" key="1">
    <citation type="submission" date="2020-12" db="EMBL/GenBank/DDBJ databases">
        <authorList>
            <person name="Ruan W."/>
            <person name="Khan S.A."/>
            <person name="Jeon C.O."/>
        </authorList>
    </citation>
    <scope>NUCLEOTIDE SEQUENCE [LARGE SCALE GENOMIC DNA]</scope>
    <source>
        <strain evidence="1 2">MA-13</strain>
    </source>
</reference>
<proteinExistence type="predicted"/>
<accession>A0ABS7X7M5</accession>
<gene>
    <name evidence="1" type="ORF">I4W93_004245</name>
</gene>
<sequence length="562" mass="61444">MADSTKPELNEIASTADGKDITRGYLDPLEIMQSTDSVLQLRGGGDYKVYSEVLRDDQVAACFGQRRLAVVGKEWHVEAGGTGRKEKAAADYMKEQLQNVGWDRATGMMLYGVHYGFAVAEGMYARDGNTIALADIKVRDRRRFGFDGMGRLRMKTQANPKGELMPDRKFWAFSTGADHDDEPYGVGLGHWLYWPAFFKRNGLKYWLLFLEKFGQPTAKGTYGPNATPEEKKKLLQALAAISTDSGVSIPEGMIIELLEAKRSGTADYVSLYDRMDAAIAKVILGQTASTQGTPGKLGNDELQSDVRIDLIKADADLICESFNRGMGKWLTEWNFPGAVPPRVYRKVEPDEDTAKRADRDKKVFDMGFKPTLQYVQENYGDGWEEKPAIDNVPLAATGSPAAAPDPVAAAPAVESVQQTALNGAQIKSLSDVIAQVQTGELDRNRARALIEAGFPAIQPDQIERLLGGNASFAEFAAMVAPVDAPVPQQMLEQTRTTLAPATNVWINQIRELANSASNMEDLRDKLLTAYPDMSLEQYADALANATVAANLAGRDNVVSGTN</sequence>